<dbReference type="Gene3D" id="3.40.50.1000">
    <property type="entry name" value="HAD superfamily/HAD-like"/>
    <property type="match status" value="1"/>
</dbReference>
<feature type="non-terminal residue" evidence="3">
    <location>
        <position position="219"/>
    </location>
</feature>
<dbReference type="RefSeq" id="XP_033582008.1">
    <property type="nucleotide sequence ID" value="XM_033716519.1"/>
</dbReference>
<dbReference type="PANTHER" id="PTHR43316">
    <property type="entry name" value="HYDROLASE, HALOACID DELAHOGENASE-RELATED"/>
    <property type="match status" value="1"/>
</dbReference>
<gene>
    <name evidence="3 5" type="ORF">BDZ99DRAFT_408682</name>
</gene>
<dbReference type="InterPro" id="IPR023198">
    <property type="entry name" value="PGP-like_dom2"/>
</dbReference>
<dbReference type="OrthoDB" id="3256520at2759"/>
<reference evidence="5" key="2">
    <citation type="submission" date="2020-04" db="EMBL/GenBank/DDBJ databases">
        <authorList>
            <consortium name="NCBI Genome Project"/>
        </authorList>
    </citation>
    <scope>NUCLEOTIDE SEQUENCE</scope>
    <source>
        <strain evidence="5">CBS 304.34</strain>
    </source>
</reference>
<dbReference type="GeneID" id="54457412"/>
<proteinExistence type="inferred from homology"/>
<evidence type="ECO:0000313" key="5">
    <source>
        <dbReference type="RefSeq" id="XP_033582008.1"/>
    </source>
</evidence>
<keyword evidence="4" id="KW-1185">Reference proteome</keyword>
<organism evidence="3">
    <name type="scientific">Mytilinidion resinicola</name>
    <dbReference type="NCBI Taxonomy" id="574789"/>
    <lineage>
        <taxon>Eukaryota</taxon>
        <taxon>Fungi</taxon>
        <taxon>Dikarya</taxon>
        <taxon>Ascomycota</taxon>
        <taxon>Pezizomycotina</taxon>
        <taxon>Dothideomycetes</taxon>
        <taxon>Pleosporomycetidae</taxon>
        <taxon>Mytilinidiales</taxon>
        <taxon>Mytilinidiaceae</taxon>
        <taxon>Mytilinidion</taxon>
    </lineage>
</organism>
<dbReference type="InterPro" id="IPR006439">
    <property type="entry name" value="HAD-SF_hydro_IA"/>
</dbReference>
<dbReference type="Pfam" id="PF00702">
    <property type="entry name" value="Hydrolase"/>
    <property type="match status" value="1"/>
</dbReference>
<dbReference type="InterPro" id="IPR036412">
    <property type="entry name" value="HAD-like_sf"/>
</dbReference>
<dbReference type="InterPro" id="IPR051540">
    <property type="entry name" value="S-2-haloacid_dehalogenase"/>
</dbReference>
<evidence type="ECO:0000313" key="3">
    <source>
        <dbReference type="EMBL" id="KAF2815044.1"/>
    </source>
</evidence>
<protein>
    <submittedName>
        <fullName evidence="3 5">Haloacid dehalogenase, type II</fullName>
    </submittedName>
</protein>
<comment type="similarity">
    <text evidence="1">Belongs to the HAD-like hydrolase superfamily. S-2-haloalkanoic acid dehalogenase family.</text>
</comment>
<dbReference type="PANTHER" id="PTHR43316:SF3">
    <property type="entry name" value="HALOACID DEHALOGENASE, TYPE II (AFU_ORTHOLOGUE AFUA_2G07750)-RELATED"/>
    <property type="match status" value="1"/>
</dbReference>
<evidence type="ECO:0000256" key="1">
    <source>
        <dbReference type="ARBA" id="ARBA00008106"/>
    </source>
</evidence>
<dbReference type="Gene3D" id="1.10.150.240">
    <property type="entry name" value="Putative phosphatase, domain 2"/>
    <property type="match status" value="1"/>
</dbReference>
<dbReference type="SUPFAM" id="SSF56784">
    <property type="entry name" value="HAD-like"/>
    <property type="match status" value="1"/>
</dbReference>
<dbReference type="NCBIfam" id="TIGR01493">
    <property type="entry name" value="HAD-SF-IA-v2"/>
    <property type="match status" value="1"/>
</dbReference>
<reference evidence="3 5" key="1">
    <citation type="journal article" date="2020" name="Stud. Mycol.">
        <title>101 Dothideomycetes genomes: a test case for predicting lifestyles and emergence of pathogens.</title>
        <authorList>
            <person name="Haridas S."/>
            <person name="Albert R."/>
            <person name="Binder M."/>
            <person name="Bloem J."/>
            <person name="Labutti K."/>
            <person name="Salamov A."/>
            <person name="Andreopoulos B."/>
            <person name="Baker S."/>
            <person name="Barry K."/>
            <person name="Bills G."/>
            <person name="Bluhm B."/>
            <person name="Cannon C."/>
            <person name="Castanera R."/>
            <person name="Culley D."/>
            <person name="Daum C."/>
            <person name="Ezra D."/>
            <person name="Gonzalez J."/>
            <person name="Henrissat B."/>
            <person name="Kuo A."/>
            <person name="Liang C."/>
            <person name="Lipzen A."/>
            <person name="Lutzoni F."/>
            <person name="Magnuson J."/>
            <person name="Mondo S."/>
            <person name="Nolan M."/>
            <person name="Ohm R."/>
            <person name="Pangilinan J."/>
            <person name="Park H.-J."/>
            <person name="Ramirez L."/>
            <person name="Alfaro M."/>
            <person name="Sun H."/>
            <person name="Tritt A."/>
            <person name="Yoshinaga Y."/>
            <person name="Zwiers L.-H."/>
            <person name="Turgeon B."/>
            <person name="Goodwin S."/>
            <person name="Spatafora J."/>
            <person name="Crous P."/>
            <person name="Grigoriev I."/>
        </authorList>
    </citation>
    <scope>NUCLEOTIDE SEQUENCE</scope>
    <source>
        <strain evidence="3 5">CBS 304.34</strain>
    </source>
</reference>
<evidence type="ECO:0000313" key="4">
    <source>
        <dbReference type="Proteomes" id="UP000504636"/>
    </source>
</evidence>
<dbReference type="PRINTS" id="PR00413">
    <property type="entry name" value="HADHALOGNASE"/>
</dbReference>
<accession>A0A6A6Z432</accession>
<reference evidence="5" key="3">
    <citation type="submission" date="2025-04" db="UniProtKB">
        <authorList>
            <consortium name="RefSeq"/>
        </authorList>
    </citation>
    <scope>IDENTIFICATION</scope>
    <source>
        <strain evidence="5">CBS 304.34</strain>
    </source>
</reference>
<dbReference type="AlphaFoldDB" id="A0A6A6Z432"/>
<dbReference type="EMBL" id="MU003694">
    <property type="protein sequence ID" value="KAF2815044.1"/>
    <property type="molecule type" value="Genomic_DNA"/>
</dbReference>
<name>A0A6A6Z432_9PEZI</name>
<dbReference type="SFLD" id="SFLDG01129">
    <property type="entry name" value="C1.5:_HAD__Beta-PGM__Phosphata"/>
    <property type="match status" value="1"/>
</dbReference>
<sequence length="219" mass="23859">MAPNKDIILAFDAYGTLLSTESIAQKLAEHFGNETAQAVAQTWRKYQLEYTWRANSMNTYTPFSTLTQRSLRHAIAEHALPPLSPSAVTDLMAAYDSLAPFADVAPALAALSKERNLTAVVFSNGTRDMVTRSVNHSPGLSPHAAVFAQIVVVEEVRKFKPAPEVYAHLAERVGKRAERGEGGFGDVWLVSSNPFDVVGARAVGMRACWVDRGGKGWVD</sequence>
<dbReference type="SFLD" id="SFLDS00003">
    <property type="entry name" value="Haloacid_Dehalogenase"/>
    <property type="match status" value="1"/>
</dbReference>
<dbReference type="GO" id="GO:0019120">
    <property type="term" value="F:hydrolase activity, acting on acid halide bonds, in C-halide compounds"/>
    <property type="evidence" value="ECO:0007669"/>
    <property type="project" value="InterPro"/>
</dbReference>
<dbReference type="InterPro" id="IPR023214">
    <property type="entry name" value="HAD_sf"/>
</dbReference>
<dbReference type="GO" id="GO:0016791">
    <property type="term" value="F:phosphatase activity"/>
    <property type="evidence" value="ECO:0007669"/>
    <property type="project" value="UniProtKB-ARBA"/>
</dbReference>
<dbReference type="NCBIfam" id="TIGR01428">
    <property type="entry name" value="HAD_type_II"/>
    <property type="match status" value="1"/>
</dbReference>
<dbReference type="InterPro" id="IPR006328">
    <property type="entry name" value="2-HAD"/>
</dbReference>
<keyword evidence="2" id="KW-0378">Hydrolase</keyword>
<dbReference type="Proteomes" id="UP000504636">
    <property type="component" value="Unplaced"/>
</dbReference>
<evidence type="ECO:0000256" key="2">
    <source>
        <dbReference type="ARBA" id="ARBA00022801"/>
    </source>
</evidence>